<dbReference type="InterPro" id="IPR001672">
    <property type="entry name" value="G6P_Isomerase"/>
</dbReference>
<dbReference type="GO" id="GO:0048029">
    <property type="term" value="F:monosaccharide binding"/>
    <property type="evidence" value="ECO:0007669"/>
    <property type="project" value="TreeGrafter"/>
</dbReference>
<dbReference type="Gene3D" id="1.10.1390.10">
    <property type="match status" value="1"/>
</dbReference>
<dbReference type="HAMAP" id="MF_00473">
    <property type="entry name" value="G6P_isomerase"/>
    <property type="match status" value="1"/>
</dbReference>
<keyword evidence="4 7" id="KW-0324">Glycolysis</keyword>
<dbReference type="Gene3D" id="3.40.50.10490">
    <property type="entry name" value="Glucose-6-phosphate isomerase like protein, domain 1"/>
    <property type="match status" value="2"/>
</dbReference>
<accession>E0XQB0</accession>
<evidence type="ECO:0000313" key="9">
    <source>
        <dbReference type="EMBL" id="ADI16601.1"/>
    </source>
</evidence>
<evidence type="ECO:0000256" key="7">
    <source>
        <dbReference type="HAMAP-Rule" id="MF_00473"/>
    </source>
</evidence>
<dbReference type="EC" id="5.3.1.9" evidence="7"/>
<organism evidence="9">
    <name type="scientific">uncultured gamma proteobacterium HF0010_01E20</name>
    <dbReference type="NCBI Taxonomy" id="710977"/>
    <lineage>
        <taxon>Bacteria</taxon>
        <taxon>Pseudomonadati</taxon>
        <taxon>Pseudomonadota</taxon>
        <taxon>Gammaproteobacteria</taxon>
        <taxon>environmental samples</taxon>
    </lineage>
</organism>
<dbReference type="CDD" id="cd05015">
    <property type="entry name" value="SIS_PGI_1"/>
    <property type="match status" value="1"/>
</dbReference>
<dbReference type="InterPro" id="IPR035476">
    <property type="entry name" value="SIS_PGI_1"/>
</dbReference>
<dbReference type="GO" id="GO:0006096">
    <property type="term" value="P:glycolytic process"/>
    <property type="evidence" value="ECO:0007669"/>
    <property type="project" value="UniProtKB-UniRule"/>
</dbReference>
<keyword evidence="3 7" id="KW-0312">Gluconeogenesis</keyword>
<dbReference type="InterPro" id="IPR035482">
    <property type="entry name" value="SIS_PGI_2"/>
</dbReference>
<feature type="active site" evidence="7">
    <location>
        <position position="381"/>
    </location>
</feature>
<dbReference type="PANTHER" id="PTHR11469:SF1">
    <property type="entry name" value="GLUCOSE-6-PHOSPHATE ISOMERASE"/>
    <property type="match status" value="1"/>
</dbReference>
<dbReference type="InterPro" id="IPR023096">
    <property type="entry name" value="G6P_Isomerase_C"/>
</dbReference>
<dbReference type="GO" id="GO:0097367">
    <property type="term" value="F:carbohydrate derivative binding"/>
    <property type="evidence" value="ECO:0007669"/>
    <property type="project" value="InterPro"/>
</dbReference>
<comment type="function">
    <text evidence="7">Catalyzes the reversible isomerization of glucose-6-phosphate to fructose-6-phosphate.</text>
</comment>
<evidence type="ECO:0000256" key="1">
    <source>
        <dbReference type="ARBA" id="ARBA00004926"/>
    </source>
</evidence>
<dbReference type="EMBL" id="GU474841">
    <property type="protein sequence ID" value="ADI16601.1"/>
    <property type="molecule type" value="Genomic_DNA"/>
</dbReference>
<dbReference type="UniPathway" id="UPA00138"/>
<evidence type="ECO:0000256" key="4">
    <source>
        <dbReference type="ARBA" id="ARBA00023152"/>
    </source>
</evidence>
<proteinExistence type="inferred from homology"/>
<comment type="similarity">
    <text evidence="2 7 8">Belongs to the GPI family.</text>
</comment>
<feature type="active site" description="Proton donor" evidence="7">
    <location>
        <position position="350"/>
    </location>
</feature>
<dbReference type="PROSITE" id="PS00174">
    <property type="entry name" value="P_GLUCOSE_ISOMERASE_2"/>
    <property type="match status" value="1"/>
</dbReference>
<dbReference type="UniPathway" id="UPA00109">
    <property type="reaction ID" value="UER00181"/>
</dbReference>
<dbReference type="Pfam" id="PF00342">
    <property type="entry name" value="PGI"/>
    <property type="match status" value="1"/>
</dbReference>
<dbReference type="PRINTS" id="PR00662">
    <property type="entry name" value="G6PISOMERASE"/>
</dbReference>
<keyword evidence="5 7" id="KW-0413">Isomerase</keyword>
<comment type="subcellular location">
    <subcellularLocation>
        <location evidence="7">Cytoplasm</location>
    </subcellularLocation>
</comment>
<dbReference type="GO" id="GO:0004347">
    <property type="term" value="F:glucose-6-phosphate isomerase activity"/>
    <property type="evidence" value="ECO:0007669"/>
    <property type="project" value="UniProtKB-UniRule"/>
</dbReference>
<keyword evidence="7" id="KW-0963">Cytoplasm</keyword>
<dbReference type="PROSITE" id="PS51463">
    <property type="entry name" value="P_GLUCOSE_ISOMERASE_3"/>
    <property type="match status" value="1"/>
</dbReference>
<dbReference type="CDD" id="cd05016">
    <property type="entry name" value="SIS_PGI_2"/>
    <property type="match status" value="1"/>
</dbReference>
<comment type="catalytic activity">
    <reaction evidence="6 7 8">
        <text>alpha-D-glucose 6-phosphate = beta-D-fructose 6-phosphate</text>
        <dbReference type="Rhea" id="RHEA:11816"/>
        <dbReference type="ChEBI" id="CHEBI:57634"/>
        <dbReference type="ChEBI" id="CHEBI:58225"/>
        <dbReference type="EC" id="5.3.1.9"/>
    </reaction>
</comment>
<dbReference type="GO" id="GO:0006094">
    <property type="term" value="P:gluconeogenesis"/>
    <property type="evidence" value="ECO:0007669"/>
    <property type="project" value="UniProtKB-UniRule"/>
</dbReference>
<dbReference type="GO" id="GO:0005829">
    <property type="term" value="C:cytosol"/>
    <property type="evidence" value="ECO:0007669"/>
    <property type="project" value="TreeGrafter"/>
</dbReference>
<reference evidence="9" key="1">
    <citation type="journal article" date="2011" name="Environ. Microbiol.">
        <title>Time-series analyses of Monterey Bay coastal microbial picoplankton using a 'genome proxy' microarray.</title>
        <authorList>
            <person name="Rich V.I."/>
            <person name="Pham V.D."/>
            <person name="Eppley J."/>
            <person name="Shi Y."/>
            <person name="DeLong E.F."/>
        </authorList>
    </citation>
    <scope>NUCLEOTIDE SEQUENCE</scope>
</reference>
<evidence type="ECO:0000256" key="2">
    <source>
        <dbReference type="ARBA" id="ARBA00006604"/>
    </source>
</evidence>
<gene>
    <name evidence="7" type="primary">pgi</name>
</gene>
<evidence type="ECO:0000256" key="8">
    <source>
        <dbReference type="RuleBase" id="RU000612"/>
    </source>
</evidence>
<dbReference type="PANTHER" id="PTHR11469">
    <property type="entry name" value="GLUCOSE-6-PHOSPHATE ISOMERASE"/>
    <property type="match status" value="1"/>
</dbReference>
<evidence type="ECO:0000256" key="6">
    <source>
        <dbReference type="ARBA" id="ARBA00029321"/>
    </source>
</evidence>
<dbReference type="InterPro" id="IPR018189">
    <property type="entry name" value="Phosphoglucose_isomerase_CS"/>
</dbReference>
<dbReference type="AlphaFoldDB" id="E0XQB0"/>
<evidence type="ECO:0000256" key="3">
    <source>
        <dbReference type="ARBA" id="ARBA00022432"/>
    </source>
</evidence>
<dbReference type="InterPro" id="IPR046348">
    <property type="entry name" value="SIS_dom_sf"/>
</dbReference>
<dbReference type="PROSITE" id="PS00765">
    <property type="entry name" value="P_GLUCOSE_ISOMERASE_1"/>
    <property type="match status" value="1"/>
</dbReference>
<evidence type="ECO:0000256" key="5">
    <source>
        <dbReference type="ARBA" id="ARBA00023235"/>
    </source>
</evidence>
<comment type="pathway">
    <text evidence="7">Carbohydrate biosynthesis; gluconeogenesis.</text>
</comment>
<dbReference type="GO" id="GO:0051156">
    <property type="term" value="P:glucose 6-phosphate metabolic process"/>
    <property type="evidence" value="ECO:0007669"/>
    <property type="project" value="TreeGrafter"/>
</dbReference>
<dbReference type="SUPFAM" id="SSF53697">
    <property type="entry name" value="SIS domain"/>
    <property type="match status" value="1"/>
</dbReference>
<sequence>MNVSDTASIQDSLAASAVRLSSIHSRDLLRDTVRNSSLKHTLVGCHFDFSRQRVDQQALAELIRFANCIDLPAKRDDMLAGARINRSENREVLHTALRQGAAGASESIKIEVAQIKRRLYKCVKAIRSCRWRGYTGKSIRDVIHIGIGGSHLGPELLVNALAHLPSSKKAPKIHFVANVDAQDINLALRGLSPETTLFIVVSKSFSTLETQVNANTARSWFLERTGNLNALGQHFLGVTNNLAAASEFGFKKENLFPIQDWVGGRFSLWSAVGLPIMLKIGCQAFEQLLEGARAADEHFAQSEIDRNIPVLAALLAIWNTSHLGCNSLAVLPYDKRLALLPDYLQQLEMESNGKSFDINGDPIDYRTMQVLWGGCGTNGQHAYHQLLHQGTSKFAADFILVGKGDTKNNEHHRWLLANGIAQGQAMTLGYIPINQAEQFKRVRGNHPSTTIVLNSLAAEQIGCLLAIYEHKVFCQGVLWNINSFDQWGVELGKQMAMPIFAQLSGEDASTQDPATRHLVDHCLGLNRTE</sequence>
<feature type="active site" evidence="7">
    <location>
        <position position="493"/>
    </location>
</feature>
<protein>
    <recommendedName>
        <fullName evidence="7">Glucose-6-phosphate isomerase</fullName>
        <shortName evidence="7">GPI</shortName>
        <ecNumber evidence="7">5.3.1.9</ecNumber>
    </recommendedName>
    <alternativeName>
        <fullName evidence="7">Phosphoglucose isomerase</fullName>
        <shortName evidence="7">PGI</shortName>
    </alternativeName>
    <alternativeName>
        <fullName evidence="7">Phosphohexose isomerase</fullName>
        <shortName evidence="7">PHI</shortName>
    </alternativeName>
</protein>
<name>E0XQB0_9GAMM</name>
<comment type="pathway">
    <text evidence="1 7 8">Carbohydrate degradation; glycolysis; D-glyceraldehyde 3-phosphate and glycerone phosphate from D-glucose: step 2/4.</text>
</comment>
<dbReference type="NCBIfam" id="NF001211">
    <property type="entry name" value="PRK00179.1"/>
    <property type="match status" value="1"/>
</dbReference>